<organism evidence="4 5">
    <name type="scientific">Kockovaella imperatae</name>
    <dbReference type="NCBI Taxonomy" id="4999"/>
    <lineage>
        <taxon>Eukaryota</taxon>
        <taxon>Fungi</taxon>
        <taxon>Dikarya</taxon>
        <taxon>Basidiomycota</taxon>
        <taxon>Agaricomycotina</taxon>
        <taxon>Tremellomycetes</taxon>
        <taxon>Tremellales</taxon>
        <taxon>Cuniculitremaceae</taxon>
        <taxon>Kockovaella</taxon>
    </lineage>
</organism>
<evidence type="ECO:0000313" key="4">
    <source>
        <dbReference type="EMBL" id="ORX39769.1"/>
    </source>
</evidence>
<feature type="domain" description="BRCT" evidence="3">
    <location>
        <begin position="155"/>
        <end position="260"/>
    </location>
</feature>
<dbReference type="SUPFAM" id="SSF52113">
    <property type="entry name" value="BRCT domain"/>
    <property type="match status" value="3"/>
</dbReference>
<evidence type="ECO:0000256" key="1">
    <source>
        <dbReference type="ARBA" id="ARBA00022737"/>
    </source>
</evidence>
<evidence type="ECO:0000259" key="3">
    <source>
        <dbReference type="PROSITE" id="PS50172"/>
    </source>
</evidence>
<feature type="compositionally biased region" description="Basic and acidic residues" evidence="2">
    <location>
        <begin position="377"/>
        <end position="390"/>
    </location>
</feature>
<proteinExistence type="predicted"/>
<accession>A0A1Y1UP27</accession>
<dbReference type="FunCoup" id="A0A1Y1UP27">
    <property type="interactions" value="19"/>
</dbReference>
<dbReference type="PANTHER" id="PTHR13561:SF20">
    <property type="entry name" value="DNA TOPOISOMERASE 2-BINDING PROTEIN 1"/>
    <property type="match status" value="1"/>
</dbReference>
<evidence type="ECO:0000313" key="5">
    <source>
        <dbReference type="Proteomes" id="UP000193218"/>
    </source>
</evidence>
<dbReference type="GeneID" id="33554045"/>
<dbReference type="InterPro" id="IPR036420">
    <property type="entry name" value="BRCT_dom_sf"/>
</dbReference>
<dbReference type="Pfam" id="PF12738">
    <property type="entry name" value="PTCB-BRCT"/>
    <property type="match status" value="2"/>
</dbReference>
<dbReference type="Pfam" id="PF00533">
    <property type="entry name" value="BRCT"/>
    <property type="match status" value="1"/>
</dbReference>
<dbReference type="CDD" id="cd00027">
    <property type="entry name" value="BRCT"/>
    <property type="match status" value="1"/>
</dbReference>
<keyword evidence="1" id="KW-0677">Repeat</keyword>
<dbReference type="GO" id="GO:0007095">
    <property type="term" value="P:mitotic G2 DNA damage checkpoint signaling"/>
    <property type="evidence" value="ECO:0007669"/>
    <property type="project" value="TreeGrafter"/>
</dbReference>
<dbReference type="Gene3D" id="3.40.50.10190">
    <property type="entry name" value="BRCT domain"/>
    <property type="match status" value="4"/>
</dbReference>
<dbReference type="InterPro" id="IPR001357">
    <property type="entry name" value="BRCT_dom"/>
</dbReference>
<dbReference type="PANTHER" id="PTHR13561">
    <property type="entry name" value="DNA REPLICATION REGULATOR DPB11-RELATED"/>
    <property type="match status" value="1"/>
</dbReference>
<protein>
    <recommendedName>
        <fullName evidence="3">BRCT domain-containing protein</fullName>
    </recommendedName>
</protein>
<dbReference type="STRING" id="4999.A0A1Y1UP27"/>
<keyword evidence="5" id="KW-1185">Reference proteome</keyword>
<feature type="domain" description="BRCT" evidence="3">
    <location>
        <begin position="440"/>
        <end position="531"/>
    </location>
</feature>
<feature type="region of interest" description="Disordered" evidence="2">
    <location>
        <begin position="744"/>
        <end position="834"/>
    </location>
</feature>
<feature type="region of interest" description="Disordered" evidence="2">
    <location>
        <begin position="377"/>
        <end position="408"/>
    </location>
</feature>
<feature type="region of interest" description="Disordered" evidence="2">
    <location>
        <begin position="1"/>
        <end position="62"/>
    </location>
</feature>
<feature type="region of interest" description="Disordered" evidence="2">
    <location>
        <begin position="696"/>
        <end position="731"/>
    </location>
</feature>
<dbReference type="InParanoid" id="A0A1Y1UP27"/>
<reference evidence="4 5" key="1">
    <citation type="submission" date="2017-03" db="EMBL/GenBank/DDBJ databases">
        <title>Widespread Adenine N6-methylation of Active Genes in Fungi.</title>
        <authorList>
            <consortium name="DOE Joint Genome Institute"/>
            <person name="Mondo S.J."/>
            <person name="Dannebaum R.O."/>
            <person name="Kuo R.C."/>
            <person name="Louie K.B."/>
            <person name="Bewick A.J."/>
            <person name="Labutti K."/>
            <person name="Haridas S."/>
            <person name="Kuo A."/>
            <person name="Salamov A."/>
            <person name="Ahrendt S.R."/>
            <person name="Lau R."/>
            <person name="Bowen B.P."/>
            <person name="Lipzen A."/>
            <person name="Sullivan W."/>
            <person name="Andreopoulos W.B."/>
            <person name="Clum A."/>
            <person name="Lindquist E."/>
            <person name="Daum C."/>
            <person name="Northen T.R."/>
            <person name="Ramamoorthy G."/>
            <person name="Schmitz R.J."/>
            <person name="Gryganskyi A."/>
            <person name="Culley D."/>
            <person name="Magnuson J."/>
            <person name="James T.Y."/>
            <person name="O'Malley M.A."/>
            <person name="Stajich J.E."/>
            <person name="Spatafora J.W."/>
            <person name="Visel A."/>
            <person name="Grigoriev I.V."/>
        </authorList>
    </citation>
    <scope>NUCLEOTIDE SEQUENCE [LARGE SCALE GENOMIC DNA]</scope>
    <source>
        <strain evidence="4 5">NRRL Y-17943</strain>
    </source>
</reference>
<name>A0A1Y1UP27_9TREE</name>
<gene>
    <name evidence="4" type="ORF">BD324DRAFT_233372</name>
</gene>
<dbReference type="CDD" id="cd17731">
    <property type="entry name" value="BRCT_TopBP1_rpt2_like"/>
    <property type="match status" value="1"/>
</dbReference>
<dbReference type="InterPro" id="IPR059215">
    <property type="entry name" value="BRCT2_TopBP1-like"/>
</dbReference>
<sequence>MSRRGHLSHKVPNVKLRPAPAPGSNDPARKMRQLSPDMWKETYGYGQDEDESGPVETGESSKPWQDVVITITGQEDKVHLSSLIRELGGTVESALTVRVTHVIASAHNSAKYVYAVEHRIPVMTPEWVLHSHSRYIHAEDVNLDDDMDRFRLLPFIGLTIAMSGIEPLDRRRQIVQYINDNGGIYNKDLGRGCTHLIAAKGTTEPGQSEKIKWAVKENLDRQRKRKKWKVQSDDINIVYEEWIWDCVGFRGRFPEAKYDASQPRPKAKVEAENVLDGTAFKEVKADAVPLDQKEEELPAVVRKRKGATGGPAAGEMAAVILSCAKKPKMDTKRAENDDTEQGFSVQTNGAEVGTSTKTAAASVAEVDRDELRDDTRWNHHSRAVEQERKPSVLTMPRTSSFAPSSALAGPSKITMAQMSTTNQIEASTADPPKTGEVPIATPRIFDGLRFSHVIQENCESLEKALVGHGGMLVSETERLAGAQVDYIIVRLNSSIRPEISSSPNQPTLVTECWIEGCCFERRMVSPDDHLVFRPLPATLPIRGANDFNIHLSGFSTSETVYLKRLLRALGARHSLKVSRETTHLVSPILKSRKVDICLEWGIPVVKDSWLFTMGKSGVMESHESHTLVGPLTPGQRTSNALMSEMFGTPDVDLDFSGIKSSTPKAAFLNKAAEVKPSSSSPMSVISQNRLLKLTPTHIDGMDGGVRSAGSSDSMAESLPLSAPGPERERALNKASSAFEIKNDTVESKLSRTSSAPPIGSIKETAPEAAKRSPSVGGSPAGVGPGTGMTEVLRQMASKGDVTPRDRTKSIRRPRTGTGSRLKVRHSFFPAEYTS</sequence>
<dbReference type="PROSITE" id="PS50172">
    <property type="entry name" value="BRCT"/>
    <property type="match status" value="4"/>
</dbReference>
<dbReference type="SMART" id="SM00292">
    <property type="entry name" value="BRCT"/>
    <property type="match status" value="3"/>
</dbReference>
<feature type="domain" description="BRCT" evidence="3">
    <location>
        <begin position="59"/>
        <end position="131"/>
    </location>
</feature>
<feature type="domain" description="BRCT" evidence="3">
    <location>
        <begin position="545"/>
        <end position="627"/>
    </location>
</feature>
<dbReference type="RefSeq" id="XP_021873554.1">
    <property type="nucleotide sequence ID" value="XM_022012237.1"/>
</dbReference>
<dbReference type="Proteomes" id="UP000193218">
    <property type="component" value="Unassembled WGS sequence"/>
</dbReference>
<dbReference type="GO" id="GO:0006270">
    <property type="term" value="P:DNA replication initiation"/>
    <property type="evidence" value="ECO:0007669"/>
    <property type="project" value="TreeGrafter"/>
</dbReference>
<comment type="caution">
    <text evidence="4">The sequence shown here is derived from an EMBL/GenBank/DDBJ whole genome shotgun (WGS) entry which is preliminary data.</text>
</comment>
<dbReference type="OrthoDB" id="251770at2759"/>
<evidence type="ECO:0000256" key="2">
    <source>
        <dbReference type="SAM" id="MobiDB-lite"/>
    </source>
</evidence>
<dbReference type="EMBL" id="NBSH01000002">
    <property type="protein sequence ID" value="ORX39769.1"/>
    <property type="molecule type" value="Genomic_DNA"/>
</dbReference>
<dbReference type="GO" id="GO:0033314">
    <property type="term" value="P:mitotic DNA replication checkpoint signaling"/>
    <property type="evidence" value="ECO:0007669"/>
    <property type="project" value="TreeGrafter"/>
</dbReference>
<dbReference type="AlphaFoldDB" id="A0A1Y1UP27"/>